<evidence type="ECO:0000256" key="1">
    <source>
        <dbReference type="ARBA" id="ARBA00022598"/>
    </source>
</evidence>
<proteinExistence type="inferred from homology"/>
<comment type="caution">
    <text evidence="5">The sequence shown here is derived from an EMBL/GenBank/DDBJ whole genome shotgun (WGS) entry which is preliminary data.</text>
</comment>
<protein>
    <submittedName>
        <fullName evidence="5">Type III glutamate--ammonia ligase</fullName>
    </submittedName>
</protein>
<feature type="domain" description="GS catalytic" evidence="4">
    <location>
        <begin position="133"/>
        <end position="480"/>
    </location>
</feature>
<gene>
    <name evidence="5" type="ORF">GCM10007418_27720</name>
</gene>
<dbReference type="Gene3D" id="3.30.590.10">
    <property type="entry name" value="Glutamine synthetase/guanido kinase, catalytic domain"/>
    <property type="match status" value="1"/>
</dbReference>
<organism evidence="5 6">
    <name type="scientific">Halopseudomonas salina</name>
    <dbReference type="NCBI Taxonomy" id="1323744"/>
    <lineage>
        <taxon>Bacteria</taxon>
        <taxon>Pseudomonadati</taxon>
        <taxon>Pseudomonadota</taxon>
        <taxon>Gammaproteobacteria</taxon>
        <taxon>Pseudomonadales</taxon>
        <taxon>Pseudomonadaceae</taxon>
        <taxon>Halopseudomonas</taxon>
    </lineage>
</organism>
<dbReference type="SUPFAM" id="SSF55931">
    <property type="entry name" value="Glutamine synthetase/guanido kinase"/>
    <property type="match status" value="1"/>
</dbReference>
<dbReference type="Gene3D" id="3.10.20.70">
    <property type="entry name" value="Glutamine synthetase, N-terminal domain"/>
    <property type="match status" value="1"/>
</dbReference>
<accession>A0ABQ1PYL8</accession>
<dbReference type="NCBIfam" id="TIGR03105">
    <property type="entry name" value="gln_synth_III"/>
    <property type="match status" value="1"/>
</dbReference>
<reference evidence="6" key="1">
    <citation type="journal article" date="2019" name="Int. J. Syst. Evol. Microbiol.">
        <title>The Global Catalogue of Microorganisms (GCM) 10K type strain sequencing project: providing services to taxonomists for standard genome sequencing and annotation.</title>
        <authorList>
            <consortium name="The Broad Institute Genomics Platform"/>
            <consortium name="The Broad Institute Genome Sequencing Center for Infectious Disease"/>
            <person name="Wu L."/>
            <person name="Ma J."/>
        </authorList>
    </citation>
    <scope>NUCLEOTIDE SEQUENCE [LARGE SCALE GENOMIC DNA]</scope>
    <source>
        <strain evidence="6">CGMCC 1.12482</strain>
    </source>
</reference>
<sequence length="480" mass="53260">MHAGMYVEWKIRTKLAIPGEITIWSAVMTVQPSAESLKQTLRDKGVKYALAGYVDIHGIIKGKFVPVDHLDRMLKGSELFTGAALDGVPQEISDNEVAAMPDTATLTQCPWNPDLAWFASDLYLDGAPFEACSRNILKRQVADAADMGYKFNLGIETEFFLFKDSADGGFEPISARDTLAKPCYDPRTLGDNMHIVGELVEAMNSMGWDVYSFDHEDANGQFETDFTYTDALGMADRLVFFRLMAGEIARKHGAFASFMPKPSATRTGSGAHYNMSLADLETGKNLFDTANGEDTYGCGVTAMAYHFIAGVMKHAKAISAVIAPTVNSYKRLVRKGSMSGSTWAPVFVCYGNNNRTNMLRIPSQGARVECRAADIACNPYLGSAMILAAGLEGIREAMDPGQPHRENMYSYTDQEVRDMNIEMLPQNLGEAIDAFEADPLSRLVFGDAMFESFVQYKREEWTSYHTHVSDWELSRYLKFF</sequence>
<dbReference type="EMBL" id="BMFF01000006">
    <property type="protein sequence ID" value="GGD07192.1"/>
    <property type="molecule type" value="Genomic_DNA"/>
</dbReference>
<dbReference type="PROSITE" id="PS51987">
    <property type="entry name" value="GS_CATALYTIC"/>
    <property type="match status" value="1"/>
</dbReference>
<evidence type="ECO:0000313" key="6">
    <source>
        <dbReference type="Proteomes" id="UP000638188"/>
    </source>
</evidence>
<dbReference type="InterPro" id="IPR036651">
    <property type="entry name" value="Gln_synt_N_sf"/>
</dbReference>
<comment type="similarity">
    <text evidence="2 3">Belongs to the glutamine synthetase family.</text>
</comment>
<evidence type="ECO:0000256" key="3">
    <source>
        <dbReference type="RuleBase" id="RU000384"/>
    </source>
</evidence>
<evidence type="ECO:0000259" key="4">
    <source>
        <dbReference type="PROSITE" id="PS51987"/>
    </source>
</evidence>
<dbReference type="Proteomes" id="UP000638188">
    <property type="component" value="Unassembled WGS sequence"/>
</dbReference>
<dbReference type="GO" id="GO:0016874">
    <property type="term" value="F:ligase activity"/>
    <property type="evidence" value="ECO:0007669"/>
    <property type="project" value="UniProtKB-KW"/>
</dbReference>
<dbReference type="PANTHER" id="PTHR43785:SF14">
    <property type="entry name" value="GLUTAMINE SYNTHETASE"/>
    <property type="match status" value="1"/>
</dbReference>
<evidence type="ECO:0000256" key="2">
    <source>
        <dbReference type="PROSITE-ProRule" id="PRU01331"/>
    </source>
</evidence>
<dbReference type="SUPFAM" id="SSF54368">
    <property type="entry name" value="Glutamine synthetase, N-terminal domain"/>
    <property type="match status" value="1"/>
</dbReference>
<dbReference type="InterPro" id="IPR008146">
    <property type="entry name" value="Gln_synth_cat_dom"/>
</dbReference>
<keyword evidence="1 5" id="KW-0436">Ligase</keyword>
<dbReference type="Pfam" id="PF00120">
    <property type="entry name" value="Gln-synt_C"/>
    <property type="match status" value="1"/>
</dbReference>
<evidence type="ECO:0000313" key="5">
    <source>
        <dbReference type="EMBL" id="GGD07192.1"/>
    </source>
</evidence>
<dbReference type="SMART" id="SM01230">
    <property type="entry name" value="Gln-synt_C"/>
    <property type="match status" value="1"/>
</dbReference>
<dbReference type="InterPro" id="IPR017536">
    <property type="entry name" value="Glutamine_synthetase_typeIII"/>
</dbReference>
<dbReference type="PANTHER" id="PTHR43785">
    <property type="entry name" value="GAMMA-GLUTAMYLPUTRESCINE SYNTHETASE"/>
    <property type="match status" value="1"/>
</dbReference>
<name>A0ABQ1PYL8_9GAMM</name>
<keyword evidence="6" id="KW-1185">Reference proteome</keyword>
<dbReference type="InterPro" id="IPR014746">
    <property type="entry name" value="Gln_synth/guanido_kin_cat_dom"/>
</dbReference>